<proteinExistence type="predicted"/>
<accession>A0A0C2Y2H3</accession>
<dbReference type="Gene3D" id="1.20.930.20">
    <property type="entry name" value="Adaptor protein Cbl, N-terminal domain"/>
    <property type="match status" value="1"/>
</dbReference>
<sequence>MQHLLLSNALGGKGVSEPFKEKLRIQNIVETICPRLCQAKMILREIIGSLTPGRCCKKMTQALAERAVEVTSNISHSLEGVEETPQLLENIFQLEETLRAIYVFVQSETQRNLFLRMLFAKYLRARYFSLDRQLEGLLKPFKQTVKKRLVLCAEALSTTLQEGHSDVVRFSFVMMFYS</sequence>
<keyword evidence="2" id="KW-1185">Reference proteome</keyword>
<dbReference type="InterPro" id="IPR036537">
    <property type="entry name" value="Adaptor_Cbl_N_dom_sf"/>
</dbReference>
<dbReference type="HOGENOM" id="CLU_1510801_0_0_1"/>
<reference evidence="1 2" key="1">
    <citation type="submission" date="2014-04" db="EMBL/GenBank/DDBJ databases">
        <authorList>
            <consortium name="DOE Joint Genome Institute"/>
            <person name="Kuo A."/>
            <person name="Gay G."/>
            <person name="Dore J."/>
            <person name="Kohler A."/>
            <person name="Nagy L.G."/>
            <person name="Floudas D."/>
            <person name="Copeland A."/>
            <person name="Barry K.W."/>
            <person name="Cichocki N."/>
            <person name="Veneault-Fourrey C."/>
            <person name="LaButti K."/>
            <person name="Lindquist E.A."/>
            <person name="Lipzen A."/>
            <person name="Lundell T."/>
            <person name="Morin E."/>
            <person name="Murat C."/>
            <person name="Sun H."/>
            <person name="Tunlid A."/>
            <person name="Henrissat B."/>
            <person name="Grigoriev I.V."/>
            <person name="Hibbett D.S."/>
            <person name="Martin F."/>
            <person name="Nordberg H.P."/>
            <person name="Cantor M.N."/>
            <person name="Hua S.X."/>
        </authorList>
    </citation>
    <scope>NUCLEOTIDE SEQUENCE [LARGE SCALE GENOMIC DNA]</scope>
    <source>
        <strain evidence="2">h7</strain>
    </source>
</reference>
<dbReference type="CDD" id="cd21037">
    <property type="entry name" value="MLKL_NTD"/>
    <property type="match status" value="1"/>
</dbReference>
<dbReference type="OrthoDB" id="3124605at2759"/>
<dbReference type="EMBL" id="KN831774">
    <property type="protein sequence ID" value="KIM44038.1"/>
    <property type="molecule type" value="Genomic_DNA"/>
</dbReference>
<dbReference type="GO" id="GO:0007166">
    <property type="term" value="P:cell surface receptor signaling pathway"/>
    <property type="evidence" value="ECO:0007669"/>
    <property type="project" value="InterPro"/>
</dbReference>
<dbReference type="AlphaFoldDB" id="A0A0C2Y2H3"/>
<reference evidence="2" key="2">
    <citation type="submission" date="2015-01" db="EMBL/GenBank/DDBJ databases">
        <title>Evolutionary Origins and Diversification of the Mycorrhizal Mutualists.</title>
        <authorList>
            <consortium name="DOE Joint Genome Institute"/>
            <consortium name="Mycorrhizal Genomics Consortium"/>
            <person name="Kohler A."/>
            <person name="Kuo A."/>
            <person name="Nagy L.G."/>
            <person name="Floudas D."/>
            <person name="Copeland A."/>
            <person name="Barry K.W."/>
            <person name="Cichocki N."/>
            <person name="Veneault-Fourrey C."/>
            <person name="LaButti K."/>
            <person name="Lindquist E.A."/>
            <person name="Lipzen A."/>
            <person name="Lundell T."/>
            <person name="Morin E."/>
            <person name="Murat C."/>
            <person name="Riley R."/>
            <person name="Ohm R."/>
            <person name="Sun H."/>
            <person name="Tunlid A."/>
            <person name="Henrissat B."/>
            <person name="Grigoriev I.V."/>
            <person name="Hibbett D.S."/>
            <person name="Martin F."/>
        </authorList>
    </citation>
    <scope>NUCLEOTIDE SEQUENCE [LARGE SCALE GENOMIC DNA]</scope>
    <source>
        <strain evidence="2">h7</strain>
    </source>
</reference>
<dbReference type="InterPro" id="IPR059179">
    <property type="entry name" value="MLKL-like_MCAfunc"/>
</dbReference>
<evidence type="ECO:0000313" key="2">
    <source>
        <dbReference type="Proteomes" id="UP000053424"/>
    </source>
</evidence>
<protein>
    <submittedName>
        <fullName evidence="1">Uncharacterized protein</fullName>
    </submittedName>
</protein>
<name>A0A0C2Y2H3_HEBCY</name>
<dbReference type="Proteomes" id="UP000053424">
    <property type="component" value="Unassembled WGS sequence"/>
</dbReference>
<organism evidence="1 2">
    <name type="scientific">Hebeloma cylindrosporum</name>
    <dbReference type="NCBI Taxonomy" id="76867"/>
    <lineage>
        <taxon>Eukaryota</taxon>
        <taxon>Fungi</taxon>
        <taxon>Dikarya</taxon>
        <taxon>Basidiomycota</taxon>
        <taxon>Agaricomycotina</taxon>
        <taxon>Agaricomycetes</taxon>
        <taxon>Agaricomycetidae</taxon>
        <taxon>Agaricales</taxon>
        <taxon>Agaricineae</taxon>
        <taxon>Hymenogastraceae</taxon>
        <taxon>Hebeloma</taxon>
    </lineage>
</organism>
<gene>
    <name evidence="1" type="ORF">M413DRAFT_373739</name>
</gene>
<evidence type="ECO:0000313" key="1">
    <source>
        <dbReference type="EMBL" id="KIM44038.1"/>
    </source>
</evidence>